<protein>
    <submittedName>
        <fullName evidence="2">Uncharacterized protein</fullName>
    </submittedName>
</protein>
<evidence type="ECO:0000256" key="1">
    <source>
        <dbReference type="SAM" id="MobiDB-lite"/>
    </source>
</evidence>
<organism evidence="2 3">
    <name type="scientific">Rotaria sordida</name>
    <dbReference type="NCBI Taxonomy" id="392033"/>
    <lineage>
        <taxon>Eukaryota</taxon>
        <taxon>Metazoa</taxon>
        <taxon>Spiralia</taxon>
        <taxon>Gnathifera</taxon>
        <taxon>Rotifera</taxon>
        <taxon>Eurotatoria</taxon>
        <taxon>Bdelloidea</taxon>
        <taxon>Philodinida</taxon>
        <taxon>Philodinidae</taxon>
        <taxon>Rotaria</taxon>
    </lineage>
</organism>
<dbReference type="AlphaFoldDB" id="A0A820GLU4"/>
<sequence>MRIIIVPSKGTNENTLSGLRG</sequence>
<evidence type="ECO:0000313" key="2">
    <source>
        <dbReference type="EMBL" id="CAF4281388.1"/>
    </source>
</evidence>
<dbReference type="Proteomes" id="UP000663836">
    <property type="component" value="Unassembled WGS sequence"/>
</dbReference>
<feature type="non-terminal residue" evidence="2">
    <location>
        <position position="21"/>
    </location>
</feature>
<reference evidence="2" key="1">
    <citation type="submission" date="2021-02" db="EMBL/GenBank/DDBJ databases">
        <authorList>
            <person name="Nowell W R."/>
        </authorList>
    </citation>
    <scope>NUCLEOTIDE SEQUENCE</scope>
</reference>
<gene>
    <name evidence="2" type="ORF">JBS370_LOCUS39768</name>
</gene>
<evidence type="ECO:0000313" key="3">
    <source>
        <dbReference type="Proteomes" id="UP000663836"/>
    </source>
</evidence>
<name>A0A820GLU4_9BILA</name>
<feature type="compositionally biased region" description="Polar residues" evidence="1">
    <location>
        <begin position="9"/>
        <end position="21"/>
    </location>
</feature>
<dbReference type="EMBL" id="CAJOBD010030173">
    <property type="protein sequence ID" value="CAF4281388.1"/>
    <property type="molecule type" value="Genomic_DNA"/>
</dbReference>
<accession>A0A820GLU4</accession>
<feature type="region of interest" description="Disordered" evidence="1">
    <location>
        <begin position="1"/>
        <end position="21"/>
    </location>
</feature>
<comment type="caution">
    <text evidence="2">The sequence shown here is derived from an EMBL/GenBank/DDBJ whole genome shotgun (WGS) entry which is preliminary data.</text>
</comment>
<proteinExistence type="predicted"/>